<accession>A0A927R6R6</accession>
<feature type="transmembrane region" description="Helical" evidence="6">
    <location>
        <begin position="199"/>
        <end position="223"/>
    </location>
</feature>
<organism evidence="8 9">
    <name type="scientific">Actinopolymorpha pittospori</name>
    <dbReference type="NCBI Taxonomy" id="648752"/>
    <lineage>
        <taxon>Bacteria</taxon>
        <taxon>Bacillati</taxon>
        <taxon>Actinomycetota</taxon>
        <taxon>Actinomycetes</taxon>
        <taxon>Propionibacteriales</taxon>
        <taxon>Actinopolymorphaceae</taxon>
        <taxon>Actinopolymorpha</taxon>
    </lineage>
</organism>
<proteinExistence type="predicted"/>
<protein>
    <submittedName>
        <fullName evidence="8">DHA1 family inner membrane transport protein</fullName>
    </submittedName>
</protein>
<feature type="transmembrane region" description="Helical" evidence="6">
    <location>
        <begin position="102"/>
        <end position="121"/>
    </location>
</feature>
<keyword evidence="9" id="KW-1185">Reference proteome</keyword>
<dbReference type="RefSeq" id="WP_192749215.1">
    <property type="nucleotide sequence ID" value="NZ_BAABJL010000037.1"/>
</dbReference>
<dbReference type="SUPFAM" id="SSF103473">
    <property type="entry name" value="MFS general substrate transporter"/>
    <property type="match status" value="1"/>
</dbReference>
<feature type="transmembrane region" description="Helical" evidence="6">
    <location>
        <begin position="330"/>
        <end position="353"/>
    </location>
</feature>
<dbReference type="Pfam" id="PF07690">
    <property type="entry name" value="MFS_1"/>
    <property type="match status" value="1"/>
</dbReference>
<keyword evidence="2" id="KW-1003">Cell membrane</keyword>
<keyword evidence="4 6" id="KW-1133">Transmembrane helix</keyword>
<dbReference type="PANTHER" id="PTHR43124:SF3">
    <property type="entry name" value="CHLORAMPHENICOL EFFLUX PUMP RV0191"/>
    <property type="match status" value="1"/>
</dbReference>
<dbReference type="InterPro" id="IPR050189">
    <property type="entry name" value="MFS_Efflux_Transporters"/>
</dbReference>
<comment type="subcellular location">
    <subcellularLocation>
        <location evidence="1">Cell membrane</location>
        <topology evidence="1">Multi-pass membrane protein</topology>
    </subcellularLocation>
</comment>
<evidence type="ECO:0000259" key="7">
    <source>
        <dbReference type="PROSITE" id="PS50850"/>
    </source>
</evidence>
<dbReference type="Proteomes" id="UP000638648">
    <property type="component" value="Unassembled WGS sequence"/>
</dbReference>
<evidence type="ECO:0000313" key="8">
    <source>
        <dbReference type="EMBL" id="MBE1604727.1"/>
    </source>
</evidence>
<feature type="transmembrane region" description="Helical" evidence="6">
    <location>
        <begin position="42"/>
        <end position="61"/>
    </location>
</feature>
<feature type="transmembrane region" description="Helical" evidence="6">
    <location>
        <begin position="262"/>
        <end position="283"/>
    </location>
</feature>
<dbReference type="InterPro" id="IPR036259">
    <property type="entry name" value="MFS_trans_sf"/>
</dbReference>
<dbReference type="Gene3D" id="1.20.1250.20">
    <property type="entry name" value="MFS general substrate transporter like domains"/>
    <property type="match status" value="2"/>
</dbReference>
<feature type="transmembrane region" description="Helical" evidence="6">
    <location>
        <begin position="235"/>
        <end position="255"/>
    </location>
</feature>
<keyword evidence="3 6" id="KW-0812">Transmembrane</keyword>
<sequence length="394" mass="40002">MPLALLALAIGAFGIGTTEFVIVGLLPEVAADFAVSVPTAGLLVTGYALGVLIGAPIMTVLGTKVSRKHMLMLLMGLFVIGNIVSATAPFFGLMLIGRVVAAFAHGAFFGIGAVVAAELVAPQKKAAAISMMFTGLTVANLIGVPLGTFVGQSAGWRVTFLIVAALGVVGLAGVVLLVPNIPKREGVHLRNELAVFGDAQVLLAMAMTVLGFGGVFAAITYLAPMMTHVTGYTDAAVSYLLVIFGLGMVLGNLIGGRYADRALMPMLFATLGSLAVVLALFTLTAQNKVAAAVTIFLIGALGFATVPPLQKRVLDQASGAPTLASAVNIGAFNLGNALAAWLGGLVIAAGLGYTSANGVGAILTISALFLALVSAALDKRRGQRRGTDRAGSVD</sequence>
<dbReference type="EMBL" id="JADBEM010000001">
    <property type="protein sequence ID" value="MBE1604727.1"/>
    <property type="molecule type" value="Genomic_DNA"/>
</dbReference>
<evidence type="ECO:0000256" key="1">
    <source>
        <dbReference type="ARBA" id="ARBA00004651"/>
    </source>
</evidence>
<feature type="transmembrane region" description="Helical" evidence="6">
    <location>
        <begin position="289"/>
        <end position="309"/>
    </location>
</feature>
<feature type="transmembrane region" description="Helical" evidence="6">
    <location>
        <begin position="156"/>
        <end position="178"/>
    </location>
</feature>
<evidence type="ECO:0000256" key="5">
    <source>
        <dbReference type="ARBA" id="ARBA00023136"/>
    </source>
</evidence>
<feature type="domain" description="Major facilitator superfamily (MFS) profile" evidence="7">
    <location>
        <begin position="4"/>
        <end position="378"/>
    </location>
</feature>
<keyword evidence="5 6" id="KW-0472">Membrane</keyword>
<reference evidence="8" key="1">
    <citation type="submission" date="2020-10" db="EMBL/GenBank/DDBJ databases">
        <title>Sequencing the genomes of 1000 actinobacteria strains.</title>
        <authorList>
            <person name="Klenk H.-P."/>
        </authorList>
    </citation>
    <scope>NUCLEOTIDE SEQUENCE</scope>
    <source>
        <strain evidence="8">DSM 45354</strain>
    </source>
</reference>
<dbReference type="InterPro" id="IPR011701">
    <property type="entry name" value="MFS"/>
</dbReference>
<dbReference type="InterPro" id="IPR020846">
    <property type="entry name" value="MFS_dom"/>
</dbReference>
<evidence type="ECO:0000256" key="3">
    <source>
        <dbReference type="ARBA" id="ARBA00022692"/>
    </source>
</evidence>
<evidence type="ECO:0000256" key="4">
    <source>
        <dbReference type="ARBA" id="ARBA00022989"/>
    </source>
</evidence>
<dbReference type="AlphaFoldDB" id="A0A927R6R6"/>
<evidence type="ECO:0000313" key="9">
    <source>
        <dbReference type="Proteomes" id="UP000638648"/>
    </source>
</evidence>
<dbReference type="GO" id="GO:0022857">
    <property type="term" value="F:transmembrane transporter activity"/>
    <property type="evidence" value="ECO:0007669"/>
    <property type="project" value="InterPro"/>
</dbReference>
<dbReference type="PANTHER" id="PTHR43124">
    <property type="entry name" value="PURINE EFFLUX PUMP PBUE"/>
    <property type="match status" value="1"/>
</dbReference>
<evidence type="ECO:0000256" key="2">
    <source>
        <dbReference type="ARBA" id="ARBA00022475"/>
    </source>
</evidence>
<feature type="transmembrane region" description="Helical" evidence="6">
    <location>
        <begin position="73"/>
        <end position="96"/>
    </location>
</feature>
<dbReference type="GO" id="GO:0005886">
    <property type="term" value="C:plasma membrane"/>
    <property type="evidence" value="ECO:0007669"/>
    <property type="project" value="UniProtKB-SubCell"/>
</dbReference>
<feature type="transmembrane region" description="Helical" evidence="6">
    <location>
        <begin position="359"/>
        <end position="377"/>
    </location>
</feature>
<feature type="transmembrane region" description="Helical" evidence="6">
    <location>
        <begin position="128"/>
        <end position="150"/>
    </location>
</feature>
<comment type="caution">
    <text evidence="8">The sequence shown here is derived from an EMBL/GenBank/DDBJ whole genome shotgun (WGS) entry which is preliminary data.</text>
</comment>
<evidence type="ECO:0000256" key="6">
    <source>
        <dbReference type="SAM" id="Phobius"/>
    </source>
</evidence>
<name>A0A927R6R6_9ACTN</name>
<gene>
    <name evidence="8" type="ORF">HEB94_001575</name>
</gene>
<dbReference type="PROSITE" id="PS50850">
    <property type="entry name" value="MFS"/>
    <property type="match status" value="1"/>
</dbReference>
<dbReference type="CDD" id="cd17324">
    <property type="entry name" value="MFS_NepI_like"/>
    <property type="match status" value="1"/>
</dbReference>